<protein>
    <submittedName>
        <fullName evidence="1">Uncharacterized protein</fullName>
    </submittedName>
</protein>
<accession>A0A645GFQ8</accession>
<organism evidence="1">
    <name type="scientific">bioreactor metagenome</name>
    <dbReference type="NCBI Taxonomy" id="1076179"/>
    <lineage>
        <taxon>unclassified sequences</taxon>
        <taxon>metagenomes</taxon>
        <taxon>ecological metagenomes</taxon>
    </lineage>
</organism>
<proteinExistence type="predicted"/>
<dbReference type="EMBL" id="VSSQ01075028">
    <property type="protein sequence ID" value="MPN25747.1"/>
    <property type="molecule type" value="Genomic_DNA"/>
</dbReference>
<name>A0A645GFQ8_9ZZZZ</name>
<reference evidence="1" key="1">
    <citation type="submission" date="2019-08" db="EMBL/GenBank/DDBJ databases">
        <authorList>
            <person name="Kucharzyk K."/>
            <person name="Murdoch R.W."/>
            <person name="Higgins S."/>
            <person name="Loffler F."/>
        </authorList>
    </citation>
    <scope>NUCLEOTIDE SEQUENCE</scope>
</reference>
<evidence type="ECO:0000313" key="1">
    <source>
        <dbReference type="EMBL" id="MPN25747.1"/>
    </source>
</evidence>
<dbReference type="AlphaFoldDB" id="A0A645GFQ8"/>
<gene>
    <name evidence="1" type="ORF">SDC9_173162</name>
</gene>
<sequence length="126" mass="14389">MCAAHLNFAQRAAFLILLDDDVFRPEAHHLRDHELDIVCLGRVDCRGNLAVVQRKRLFAKHVFPGRRGLLNIGAVQVGRQADVDDVDVRLRKQLLRRRKILAAAFVRERFALLAVDVRNADEGMLR</sequence>
<comment type="caution">
    <text evidence="1">The sequence shown here is derived from an EMBL/GenBank/DDBJ whole genome shotgun (WGS) entry which is preliminary data.</text>
</comment>